<protein>
    <submittedName>
        <fullName evidence="2">Uncharacterized protein</fullName>
    </submittedName>
</protein>
<name>A0A4R7LK01_9RHOB</name>
<feature type="chain" id="PRO_5020684232" evidence="1">
    <location>
        <begin position="23"/>
        <end position="143"/>
    </location>
</feature>
<dbReference type="Proteomes" id="UP000294563">
    <property type="component" value="Unassembled WGS sequence"/>
</dbReference>
<sequence>MFSTKFCAVAFAVGLFALPASAQAVFTMPQDKDFQPANMRWSGATAKGYDAFMALKNIDGKLALCGVGVVTNIQLNSAIMRGLRGGTVKLNGKTVLKDFSFFAKAENVGALRKTKANCKSTGAVIPRKIDDLKVNYGKATFRN</sequence>
<comment type="caution">
    <text evidence="2">The sequence shown here is derived from an EMBL/GenBank/DDBJ whole genome shotgun (WGS) entry which is preliminary data.</text>
</comment>
<proteinExistence type="predicted"/>
<dbReference type="RefSeq" id="WP_134014113.1">
    <property type="nucleotide sequence ID" value="NZ_SOBH01000002.1"/>
</dbReference>
<keyword evidence="3" id="KW-1185">Reference proteome</keyword>
<dbReference type="EMBL" id="SOBH01000002">
    <property type="protein sequence ID" value="TDT74976.1"/>
    <property type="molecule type" value="Genomic_DNA"/>
</dbReference>
<organism evidence="2 3">
    <name type="scientific">Litoreibacter halocynthiae</name>
    <dbReference type="NCBI Taxonomy" id="1242689"/>
    <lineage>
        <taxon>Bacteria</taxon>
        <taxon>Pseudomonadati</taxon>
        <taxon>Pseudomonadota</taxon>
        <taxon>Alphaproteobacteria</taxon>
        <taxon>Rhodobacterales</taxon>
        <taxon>Roseobacteraceae</taxon>
        <taxon>Litoreibacter</taxon>
    </lineage>
</organism>
<evidence type="ECO:0000313" key="2">
    <source>
        <dbReference type="EMBL" id="TDT74976.1"/>
    </source>
</evidence>
<reference evidence="2 3" key="1">
    <citation type="submission" date="2019-03" db="EMBL/GenBank/DDBJ databases">
        <title>Genomic Encyclopedia of Archaeal and Bacterial Type Strains, Phase II (KMG-II): from individual species to whole genera.</title>
        <authorList>
            <person name="Goeker M."/>
        </authorList>
    </citation>
    <scope>NUCLEOTIDE SEQUENCE [LARGE SCALE GENOMIC DNA]</scope>
    <source>
        <strain evidence="2 3">DSM 29467</strain>
    </source>
</reference>
<dbReference type="AlphaFoldDB" id="A0A4R7LK01"/>
<dbReference type="OrthoDB" id="7869512at2"/>
<gene>
    <name evidence="2" type="ORF">BDE40_1699</name>
</gene>
<accession>A0A4R7LK01</accession>
<evidence type="ECO:0000313" key="3">
    <source>
        <dbReference type="Proteomes" id="UP000294563"/>
    </source>
</evidence>
<feature type="signal peptide" evidence="1">
    <location>
        <begin position="1"/>
        <end position="22"/>
    </location>
</feature>
<evidence type="ECO:0000256" key="1">
    <source>
        <dbReference type="SAM" id="SignalP"/>
    </source>
</evidence>
<keyword evidence="1" id="KW-0732">Signal</keyword>